<reference evidence="5 6" key="1">
    <citation type="submission" date="2020-02" db="EMBL/GenBank/DDBJ databases">
        <title>Genome assembly of a novel Clostridium senegalense strain.</title>
        <authorList>
            <person name="Gupta T.B."/>
            <person name="Jauregui R."/>
            <person name="Maclean P."/>
            <person name="Nawarathana A."/>
            <person name="Brightwell G."/>
        </authorList>
    </citation>
    <scope>NUCLEOTIDE SEQUENCE [LARGE SCALE GENOMIC DNA]</scope>
    <source>
        <strain evidence="5 6">AGRFS4</strain>
    </source>
</reference>
<dbReference type="InterPro" id="IPR000835">
    <property type="entry name" value="HTH_MarR-typ"/>
</dbReference>
<dbReference type="Gene3D" id="1.10.10.10">
    <property type="entry name" value="Winged helix-like DNA-binding domain superfamily/Winged helix DNA-binding domain"/>
    <property type="match status" value="1"/>
</dbReference>
<name>A0A6M0H7U9_9CLOT</name>
<feature type="domain" description="HTH marR-type" evidence="4">
    <location>
        <begin position="6"/>
        <end position="140"/>
    </location>
</feature>
<dbReference type="EMBL" id="JAAGPU010000024">
    <property type="protein sequence ID" value="NEU05642.1"/>
    <property type="molecule type" value="Genomic_DNA"/>
</dbReference>
<dbReference type="SUPFAM" id="SSF46785">
    <property type="entry name" value="Winged helix' DNA-binding domain"/>
    <property type="match status" value="1"/>
</dbReference>
<dbReference type="PANTHER" id="PTHR42756:SF1">
    <property type="entry name" value="TRANSCRIPTIONAL REPRESSOR OF EMRAB OPERON"/>
    <property type="match status" value="1"/>
</dbReference>
<dbReference type="PRINTS" id="PR00598">
    <property type="entry name" value="HTHMARR"/>
</dbReference>
<dbReference type="Pfam" id="PF01047">
    <property type="entry name" value="MarR"/>
    <property type="match status" value="1"/>
</dbReference>
<proteinExistence type="predicted"/>
<evidence type="ECO:0000313" key="5">
    <source>
        <dbReference type="EMBL" id="NEU05642.1"/>
    </source>
</evidence>
<evidence type="ECO:0000259" key="4">
    <source>
        <dbReference type="PROSITE" id="PS50995"/>
    </source>
</evidence>
<dbReference type="Proteomes" id="UP000481872">
    <property type="component" value="Unassembled WGS sequence"/>
</dbReference>
<dbReference type="InterPro" id="IPR036388">
    <property type="entry name" value="WH-like_DNA-bd_sf"/>
</dbReference>
<dbReference type="InterPro" id="IPR036390">
    <property type="entry name" value="WH_DNA-bd_sf"/>
</dbReference>
<dbReference type="SMART" id="SM00347">
    <property type="entry name" value="HTH_MARR"/>
    <property type="match status" value="1"/>
</dbReference>
<comment type="caution">
    <text evidence="5">The sequence shown here is derived from an EMBL/GenBank/DDBJ whole genome shotgun (WGS) entry which is preliminary data.</text>
</comment>
<dbReference type="PANTHER" id="PTHR42756">
    <property type="entry name" value="TRANSCRIPTIONAL REGULATOR, MARR"/>
    <property type="match status" value="1"/>
</dbReference>
<keyword evidence="3" id="KW-0804">Transcription</keyword>
<gene>
    <name evidence="5" type="ORF">G3M99_12410</name>
</gene>
<evidence type="ECO:0000256" key="2">
    <source>
        <dbReference type="ARBA" id="ARBA00023125"/>
    </source>
</evidence>
<dbReference type="GO" id="GO:0003700">
    <property type="term" value="F:DNA-binding transcription factor activity"/>
    <property type="evidence" value="ECO:0007669"/>
    <property type="project" value="InterPro"/>
</dbReference>
<dbReference type="RefSeq" id="WP_010297584.1">
    <property type="nucleotide sequence ID" value="NZ_CABKRL010000005.1"/>
</dbReference>
<keyword evidence="1" id="KW-0805">Transcription regulation</keyword>
<dbReference type="AlphaFoldDB" id="A0A6M0H7U9"/>
<sequence length="149" mass="17207">MVHKIEKELNFLLSSTDKMMSNNFTRKLKAKGINITFEQYTLLTILWDNKDLCQYNLAKLTNRDEASTSRLINTLIKNGFIIRQSCITDKRIRRIKLTEKGEAIKNTVLDISNQCLNETITGMSQEEFAAGIKFLENIRKNLDNNSSKE</sequence>
<keyword evidence="6" id="KW-1185">Reference proteome</keyword>
<accession>A0A6M0H7U9</accession>
<keyword evidence="2" id="KW-0238">DNA-binding</keyword>
<evidence type="ECO:0000256" key="1">
    <source>
        <dbReference type="ARBA" id="ARBA00023015"/>
    </source>
</evidence>
<dbReference type="PROSITE" id="PS50995">
    <property type="entry name" value="HTH_MARR_2"/>
    <property type="match status" value="1"/>
</dbReference>
<evidence type="ECO:0000313" key="6">
    <source>
        <dbReference type="Proteomes" id="UP000481872"/>
    </source>
</evidence>
<protein>
    <submittedName>
        <fullName evidence="5">MarR family transcriptional regulator</fullName>
    </submittedName>
</protein>
<dbReference type="GO" id="GO:0003677">
    <property type="term" value="F:DNA binding"/>
    <property type="evidence" value="ECO:0007669"/>
    <property type="project" value="UniProtKB-KW"/>
</dbReference>
<evidence type="ECO:0000256" key="3">
    <source>
        <dbReference type="ARBA" id="ARBA00023163"/>
    </source>
</evidence>
<organism evidence="5 6">
    <name type="scientific">Clostridium senegalense</name>
    <dbReference type="NCBI Taxonomy" id="1465809"/>
    <lineage>
        <taxon>Bacteria</taxon>
        <taxon>Bacillati</taxon>
        <taxon>Bacillota</taxon>
        <taxon>Clostridia</taxon>
        <taxon>Eubacteriales</taxon>
        <taxon>Clostridiaceae</taxon>
        <taxon>Clostridium</taxon>
    </lineage>
</organism>